<name>A0A1H9FGH6_9HYPH</name>
<dbReference type="STRING" id="1855383.SAMN05216548_104111"/>
<dbReference type="InterPro" id="IPR029044">
    <property type="entry name" value="Nucleotide-diphossugar_trans"/>
</dbReference>
<protein>
    <submittedName>
        <fullName evidence="3">Glycosyltransferase involved in cell wall bisynthesis</fullName>
    </submittedName>
</protein>
<feature type="domain" description="Glycosyltransferase subfamily 4-like N-terminal" evidence="2">
    <location>
        <begin position="68"/>
        <end position="250"/>
    </location>
</feature>
<dbReference type="AlphaFoldDB" id="A0A1H9FGH6"/>
<dbReference type="SUPFAM" id="SSF53448">
    <property type="entry name" value="Nucleotide-diphospho-sugar transferases"/>
    <property type="match status" value="1"/>
</dbReference>
<evidence type="ECO:0000313" key="4">
    <source>
        <dbReference type="Proteomes" id="UP000199647"/>
    </source>
</evidence>
<evidence type="ECO:0000313" key="3">
    <source>
        <dbReference type="EMBL" id="SEQ36999.1"/>
    </source>
</evidence>
<dbReference type="EMBL" id="FOFG01000004">
    <property type="protein sequence ID" value="SEQ36999.1"/>
    <property type="molecule type" value="Genomic_DNA"/>
</dbReference>
<dbReference type="CDD" id="cd03801">
    <property type="entry name" value="GT4_PimA-like"/>
    <property type="match status" value="1"/>
</dbReference>
<dbReference type="Pfam" id="PF13692">
    <property type="entry name" value="Glyco_trans_1_4"/>
    <property type="match status" value="1"/>
</dbReference>
<dbReference type="GO" id="GO:0016757">
    <property type="term" value="F:glycosyltransferase activity"/>
    <property type="evidence" value="ECO:0007669"/>
    <property type="project" value="UniProtKB-ARBA"/>
</dbReference>
<proteinExistence type="predicted"/>
<evidence type="ECO:0000259" key="2">
    <source>
        <dbReference type="Pfam" id="PF13579"/>
    </source>
</evidence>
<dbReference type="OrthoDB" id="5291101at2"/>
<feature type="region of interest" description="Disordered" evidence="1">
    <location>
        <begin position="719"/>
        <end position="741"/>
    </location>
</feature>
<dbReference type="Gene3D" id="3.40.50.2000">
    <property type="entry name" value="Glycogen Phosphorylase B"/>
    <property type="match status" value="2"/>
</dbReference>
<sequence length="1032" mass="112937">MLLGSTALEKLLCNPLQTGSLEDLVPRVHDSWNVEFPGLAALPRFDGETRRLRVCIATEDIVGPVRNGGIGTTYSYLAQLLAQIGYDTTILYLKGQECENGTIEEWVEYYAQRGVTFVPVPNYGGIERIQTSADRWLLAPYNMMRYLLDHPMDVVHVSEWRGSGYLSLLAKRQGIAFQDTLFIVKTSSPWLWNRLYGSQPLDRLDDLAKTTAERRSVEYADMVIGGSLHLLRWMGSQGYRIPRSHTFVQPNVVSFDHLRDLMAERPVTPGMRLPIDEIVFFGRLESRKGLFTFVQAIKRIIRSGGRLPPRISFMGKPGARLTARPNQDILDYIRSETADWPVEVQILTEFQQYDAIRYLLSGDRLAVMPSMIENSSLAVYEAAICGIPFVASDSGGTPELIAAEDHGFVLCDSHPIPLAEKISEAVRLGGYVARPSFHNDDVLGEWRQFHLDLSRGLKEHLLKRAPPPVLHEAATSACLYHVSGDAELRQTLDSLAAQGHLPAEVLVAVDGDDPDGVSQVERMGAEYPFSVRAIEAFDLDSGPAFNLLAGQASGEFLLFLWAGSTLRAEGLTALSGIAQASGADVVNYFYRVAHGPEKADRDYLSAIVLGSVTEAFFRTDLTALPLFVRASAFAVTGGFSTDYRVLGQDYEFVANAQINGLHCETALVELGTVPAWNEEWLYQRCYDEPVSQFRAIRPQLASVPLALRELLLMSKGLQARPGGGGRAKPGRSAPARASAGPAAKGTFSRMFSAFMGDVADAAEPQAAPPSSPNRTVRNIGEQMARSRLDPEGRFSGAVLTARKGELLGLIVDEQQPARPVELEVLINNKPVSRIKANADLPTALNLPKALQRHGFVLPVFSSRFPLGLQRRGKSVSFRIAGTDIAFPASLVAPPDRPLQSFGIEGYCDPSQSGVVRGWAWMPKQPDAVVDVSIFIDGRFLARIPADAERLDLRDNGIGSGAYGFSITVPKVLREGPAKTVEVVSSETGLLLKRGWLLLEGNSVQFAKASRDARIGAGASFKRKLPARGPAVN</sequence>
<keyword evidence="4" id="KW-1185">Reference proteome</keyword>
<keyword evidence="3" id="KW-0808">Transferase</keyword>
<accession>A0A1H9FGH6</accession>
<organism evidence="3 4">
    <name type="scientific">Faunimonas pinastri</name>
    <dbReference type="NCBI Taxonomy" id="1855383"/>
    <lineage>
        <taxon>Bacteria</taxon>
        <taxon>Pseudomonadati</taxon>
        <taxon>Pseudomonadota</taxon>
        <taxon>Alphaproteobacteria</taxon>
        <taxon>Hyphomicrobiales</taxon>
        <taxon>Afifellaceae</taxon>
        <taxon>Faunimonas</taxon>
    </lineage>
</organism>
<gene>
    <name evidence="3" type="ORF">SAMN05216548_104111</name>
</gene>
<dbReference type="Pfam" id="PF13579">
    <property type="entry name" value="Glyco_trans_4_4"/>
    <property type="match status" value="1"/>
</dbReference>
<evidence type="ECO:0000256" key="1">
    <source>
        <dbReference type="SAM" id="MobiDB-lite"/>
    </source>
</evidence>
<dbReference type="PANTHER" id="PTHR12526">
    <property type="entry name" value="GLYCOSYLTRANSFERASE"/>
    <property type="match status" value="1"/>
</dbReference>
<dbReference type="SUPFAM" id="SSF53756">
    <property type="entry name" value="UDP-Glycosyltransferase/glycogen phosphorylase"/>
    <property type="match status" value="1"/>
</dbReference>
<reference evidence="3 4" key="1">
    <citation type="submission" date="2016-10" db="EMBL/GenBank/DDBJ databases">
        <authorList>
            <person name="de Groot N.N."/>
        </authorList>
    </citation>
    <scope>NUCLEOTIDE SEQUENCE [LARGE SCALE GENOMIC DNA]</scope>
    <source>
        <strain evidence="3 4">A52C2</strain>
    </source>
</reference>
<dbReference type="Proteomes" id="UP000199647">
    <property type="component" value="Unassembled WGS sequence"/>
</dbReference>
<feature type="compositionally biased region" description="Low complexity" evidence="1">
    <location>
        <begin position="730"/>
        <end position="741"/>
    </location>
</feature>
<dbReference type="InterPro" id="IPR028098">
    <property type="entry name" value="Glyco_trans_4-like_N"/>
</dbReference>
<dbReference type="Gene3D" id="3.90.550.10">
    <property type="entry name" value="Spore Coat Polysaccharide Biosynthesis Protein SpsA, Chain A"/>
    <property type="match status" value="1"/>
</dbReference>